<evidence type="ECO:0008006" key="3">
    <source>
        <dbReference type="Google" id="ProtNLM"/>
    </source>
</evidence>
<keyword evidence="2" id="KW-1185">Reference proteome</keyword>
<dbReference type="KEGG" id="nah:F5544_16350"/>
<proteinExistence type="predicted"/>
<sequence>MTDFRVVPRALRRRSDAIVECSNRYGTAVGLIASKSMGDKVLGRFGEGIPAIFNEAARSVVEALGKSGEAVHSAGVGIGECANIYERMDAEFYRRFGYLAEK</sequence>
<dbReference type="Proteomes" id="UP000503540">
    <property type="component" value="Chromosome"/>
</dbReference>
<organism evidence="1 2">
    <name type="scientific">Nocardia arthritidis</name>
    <dbReference type="NCBI Taxonomy" id="228602"/>
    <lineage>
        <taxon>Bacteria</taxon>
        <taxon>Bacillati</taxon>
        <taxon>Actinomycetota</taxon>
        <taxon>Actinomycetes</taxon>
        <taxon>Mycobacteriales</taxon>
        <taxon>Nocardiaceae</taxon>
        <taxon>Nocardia</taxon>
    </lineage>
</organism>
<name>A0A6G9YD46_9NOCA</name>
<evidence type="ECO:0000313" key="1">
    <source>
        <dbReference type="EMBL" id="QIS11149.1"/>
    </source>
</evidence>
<gene>
    <name evidence="1" type="ORF">F5544_16350</name>
</gene>
<protein>
    <recommendedName>
        <fullName evidence="3">ESX-1 secretion-associated protein</fullName>
    </recommendedName>
</protein>
<dbReference type="AlphaFoldDB" id="A0A6G9YD46"/>
<dbReference type="RefSeq" id="WP_238847276.1">
    <property type="nucleotide sequence ID" value="NZ_CP046172.1"/>
</dbReference>
<dbReference type="EMBL" id="CP046172">
    <property type="protein sequence ID" value="QIS11149.1"/>
    <property type="molecule type" value="Genomic_DNA"/>
</dbReference>
<evidence type="ECO:0000313" key="2">
    <source>
        <dbReference type="Proteomes" id="UP000503540"/>
    </source>
</evidence>
<reference evidence="1 2" key="1">
    <citation type="journal article" date="2019" name="ACS Chem. Biol.">
        <title>Identification and Mobilization of a Cryptic Antibiotic Biosynthesis Gene Locus from a Human-Pathogenic Nocardia Isolate.</title>
        <authorList>
            <person name="Herisse M."/>
            <person name="Ishida K."/>
            <person name="Porter J.L."/>
            <person name="Howden B."/>
            <person name="Hertweck C."/>
            <person name="Stinear T.P."/>
            <person name="Pidot S.J."/>
        </authorList>
    </citation>
    <scope>NUCLEOTIDE SEQUENCE [LARGE SCALE GENOMIC DNA]</scope>
    <source>
        <strain evidence="1 2">AUSMDU00012717</strain>
    </source>
</reference>
<accession>A0A6G9YD46</accession>